<reference evidence="1" key="1">
    <citation type="submission" date="2021-08" db="EMBL/GenBank/DDBJ databases">
        <title>The first chromosome-level gecko genome reveals the dynamic sex chromosomes of Neotropical dwarf geckos (Sphaerodactylidae: Sphaerodactylus).</title>
        <authorList>
            <person name="Pinto B.J."/>
            <person name="Keating S.E."/>
            <person name="Gamble T."/>
        </authorList>
    </citation>
    <scope>NUCLEOTIDE SEQUENCE</scope>
    <source>
        <strain evidence="1">TG3544</strain>
    </source>
</reference>
<organism evidence="1 2">
    <name type="scientific">Sphaerodactylus townsendi</name>
    <dbReference type="NCBI Taxonomy" id="933632"/>
    <lineage>
        <taxon>Eukaryota</taxon>
        <taxon>Metazoa</taxon>
        <taxon>Chordata</taxon>
        <taxon>Craniata</taxon>
        <taxon>Vertebrata</taxon>
        <taxon>Euteleostomi</taxon>
        <taxon>Lepidosauria</taxon>
        <taxon>Squamata</taxon>
        <taxon>Bifurcata</taxon>
        <taxon>Gekkota</taxon>
        <taxon>Sphaerodactylidae</taxon>
        <taxon>Sphaerodactylus</taxon>
    </lineage>
</organism>
<gene>
    <name evidence="1" type="ORF">K3G42_005235</name>
</gene>
<sequence length="99" mass="11049">MFPLVHLSLPPSPSPKCPLRTKLHENTMKRNRLSLGLGNYKWVAFQIFQGKGGECLINSLFFAAFSQVFLTVIPCNLFTNNPPHTHRGGIQQVPTGSQE</sequence>
<evidence type="ECO:0000313" key="1">
    <source>
        <dbReference type="EMBL" id="KAH8006458.1"/>
    </source>
</evidence>
<proteinExistence type="predicted"/>
<comment type="caution">
    <text evidence="1">The sequence shown here is derived from an EMBL/GenBank/DDBJ whole genome shotgun (WGS) entry which is preliminary data.</text>
</comment>
<protein>
    <submittedName>
        <fullName evidence="1">Uncharacterized protein</fullName>
    </submittedName>
</protein>
<dbReference type="EMBL" id="CM037619">
    <property type="protein sequence ID" value="KAH8006458.1"/>
    <property type="molecule type" value="Genomic_DNA"/>
</dbReference>
<dbReference type="Proteomes" id="UP000827872">
    <property type="component" value="Linkage Group LG06"/>
</dbReference>
<keyword evidence="2" id="KW-1185">Reference proteome</keyword>
<accession>A0ACB8FM01</accession>
<evidence type="ECO:0000313" key="2">
    <source>
        <dbReference type="Proteomes" id="UP000827872"/>
    </source>
</evidence>
<name>A0ACB8FM01_9SAUR</name>